<feature type="signal peptide" evidence="2">
    <location>
        <begin position="1"/>
        <end position="28"/>
    </location>
</feature>
<name>A0ABW0QB88_9BURK</name>
<evidence type="ECO:0000256" key="2">
    <source>
        <dbReference type="SAM" id="SignalP"/>
    </source>
</evidence>
<gene>
    <name evidence="3" type="ORF">ACFPP7_13555</name>
</gene>
<evidence type="ECO:0000313" key="4">
    <source>
        <dbReference type="Proteomes" id="UP001596084"/>
    </source>
</evidence>
<organism evidence="3 4">
    <name type="scientific">Polaromonas jejuensis</name>
    <dbReference type="NCBI Taxonomy" id="457502"/>
    <lineage>
        <taxon>Bacteria</taxon>
        <taxon>Pseudomonadati</taxon>
        <taxon>Pseudomonadota</taxon>
        <taxon>Betaproteobacteria</taxon>
        <taxon>Burkholderiales</taxon>
        <taxon>Comamonadaceae</taxon>
        <taxon>Polaromonas</taxon>
    </lineage>
</organism>
<evidence type="ECO:0000313" key="3">
    <source>
        <dbReference type="EMBL" id="MFC5521930.1"/>
    </source>
</evidence>
<keyword evidence="2" id="KW-0732">Signal</keyword>
<comment type="caution">
    <text evidence="3">The sequence shown here is derived from an EMBL/GenBank/DDBJ whole genome shotgun (WGS) entry which is preliminary data.</text>
</comment>
<dbReference type="EMBL" id="JBHSMX010000020">
    <property type="protein sequence ID" value="MFC5521930.1"/>
    <property type="molecule type" value="Genomic_DNA"/>
</dbReference>
<dbReference type="Proteomes" id="UP001596084">
    <property type="component" value="Unassembled WGS sequence"/>
</dbReference>
<feature type="chain" id="PRO_5047382395" evidence="2">
    <location>
        <begin position="29"/>
        <end position="76"/>
    </location>
</feature>
<dbReference type="RefSeq" id="WP_068834422.1">
    <property type="nucleotide sequence ID" value="NZ_JBHSMX010000020.1"/>
</dbReference>
<reference evidence="4" key="1">
    <citation type="journal article" date="2019" name="Int. J. Syst. Evol. Microbiol.">
        <title>The Global Catalogue of Microorganisms (GCM) 10K type strain sequencing project: providing services to taxonomists for standard genome sequencing and annotation.</title>
        <authorList>
            <consortium name="The Broad Institute Genomics Platform"/>
            <consortium name="The Broad Institute Genome Sequencing Center for Infectious Disease"/>
            <person name="Wu L."/>
            <person name="Ma J."/>
        </authorList>
    </citation>
    <scope>NUCLEOTIDE SEQUENCE [LARGE SCALE GENOMIC DNA]</scope>
    <source>
        <strain evidence="4">CGMCC 4.7277</strain>
    </source>
</reference>
<accession>A0ABW0QB88</accession>
<protein>
    <submittedName>
        <fullName evidence="3">Uncharacterized protein</fullName>
    </submittedName>
</protein>
<keyword evidence="4" id="KW-1185">Reference proteome</keyword>
<evidence type="ECO:0000256" key="1">
    <source>
        <dbReference type="SAM" id="MobiDB-lite"/>
    </source>
</evidence>
<sequence length="76" mass="7807">MKKLANFLLRPRYLRAIPSLVVLTTAMAWGVAPDSDAMDSVQKKAGVTLSLNHAAAGASPEDKPDTDVAAGGSLAG</sequence>
<proteinExistence type="predicted"/>
<feature type="region of interest" description="Disordered" evidence="1">
    <location>
        <begin position="54"/>
        <end position="76"/>
    </location>
</feature>